<organism evidence="2 3">
    <name type="scientific">Caerostris extrusa</name>
    <name type="common">Bark spider</name>
    <name type="synonym">Caerostris bankana</name>
    <dbReference type="NCBI Taxonomy" id="172846"/>
    <lineage>
        <taxon>Eukaryota</taxon>
        <taxon>Metazoa</taxon>
        <taxon>Ecdysozoa</taxon>
        <taxon>Arthropoda</taxon>
        <taxon>Chelicerata</taxon>
        <taxon>Arachnida</taxon>
        <taxon>Araneae</taxon>
        <taxon>Araneomorphae</taxon>
        <taxon>Entelegynae</taxon>
        <taxon>Araneoidea</taxon>
        <taxon>Araneidae</taxon>
        <taxon>Caerostris</taxon>
    </lineage>
</organism>
<dbReference type="EMBL" id="BPLR01009279">
    <property type="protein sequence ID" value="GIY30792.1"/>
    <property type="molecule type" value="Genomic_DNA"/>
</dbReference>
<dbReference type="AlphaFoldDB" id="A0AAV4SEF4"/>
<name>A0AAV4SEF4_CAEEX</name>
<feature type="compositionally biased region" description="Acidic residues" evidence="1">
    <location>
        <begin position="21"/>
        <end position="32"/>
    </location>
</feature>
<feature type="region of interest" description="Disordered" evidence="1">
    <location>
        <begin position="1"/>
        <end position="32"/>
    </location>
</feature>
<feature type="non-terminal residue" evidence="2">
    <location>
        <position position="1"/>
    </location>
</feature>
<evidence type="ECO:0000313" key="2">
    <source>
        <dbReference type="EMBL" id="GIY30792.1"/>
    </source>
</evidence>
<accession>A0AAV4SEF4</accession>
<dbReference type="Proteomes" id="UP001054945">
    <property type="component" value="Unassembled WGS sequence"/>
</dbReference>
<evidence type="ECO:0000256" key="1">
    <source>
        <dbReference type="SAM" id="MobiDB-lite"/>
    </source>
</evidence>
<protein>
    <submittedName>
        <fullName evidence="2">Uncharacterized protein</fullName>
    </submittedName>
</protein>
<reference evidence="2 3" key="1">
    <citation type="submission" date="2021-06" db="EMBL/GenBank/DDBJ databases">
        <title>Caerostris extrusa draft genome.</title>
        <authorList>
            <person name="Kono N."/>
            <person name="Arakawa K."/>
        </authorList>
    </citation>
    <scope>NUCLEOTIDE SEQUENCE [LARGE SCALE GENOMIC DNA]</scope>
</reference>
<comment type="caution">
    <text evidence="2">The sequence shown here is derived from an EMBL/GenBank/DDBJ whole genome shotgun (WGS) entry which is preliminary data.</text>
</comment>
<proteinExistence type="predicted"/>
<gene>
    <name evidence="2" type="ORF">CEXT_652081</name>
</gene>
<keyword evidence="3" id="KW-1185">Reference proteome</keyword>
<evidence type="ECO:0000313" key="3">
    <source>
        <dbReference type="Proteomes" id="UP001054945"/>
    </source>
</evidence>
<sequence length="32" mass="3753">RKEEMSENETQLPFEIVSESEMSEGEDENSDF</sequence>